<keyword evidence="1" id="KW-0547">Nucleotide-binding</keyword>
<name>A0AAE5BVQ8_9RHOB</name>
<keyword evidence="3" id="KW-0067">ATP-binding</keyword>
<dbReference type="InterPro" id="IPR052708">
    <property type="entry name" value="PxpC"/>
</dbReference>
<evidence type="ECO:0000256" key="1">
    <source>
        <dbReference type="ARBA" id="ARBA00022741"/>
    </source>
</evidence>
<comment type="caution">
    <text evidence="5">The sequence shown here is derived from an EMBL/GenBank/DDBJ whole genome shotgun (WGS) entry which is preliminary data.</text>
</comment>
<accession>A0AAE5BVQ8</accession>
<evidence type="ECO:0000259" key="4">
    <source>
        <dbReference type="SMART" id="SM00797"/>
    </source>
</evidence>
<organism evidence="5 6">
    <name type="scientific">Stagnihabitans tardus</name>
    <dbReference type="NCBI Taxonomy" id="2699202"/>
    <lineage>
        <taxon>Bacteria</taxon>
        <taxon>Pseudomonadati</taxon>
        <taxon>Pseudomonadota</taxon>
        <taxon>Alphaproteobacteria</taxon>
        <taxon>Rhodobacterales</taxon>
        <taxon>Paracoccaceae</taxon>
        <taxon>Stagnihabitans</taxon>
    </lineage>
</organism>
<dbReference type="AlphaFoldDB" id="A0AAE5BVQ8"/>
<dbReference type="InterPro" id="IPR003778">
    <property type="entry name" value="CT_A_B"/>
</dbReference>
<evidence type="ECO:0000256" key="3">
    <source>
        <dbReference type="ARBA" id="ARBA00022840"/>
    </source>
</evidence>
<dbReference type="Proteomes" id="UP001193501">
    <property type="component" value="Unassembled WGS sequence"/>
</dbReference>
<dbReference type="PANTHER" id="PTHR43309:SF3">
    <property type="entry name" value="5-OXOPROLINASE SUBUNIT C"/>
    <property type="match status" value="1"/>
</dbReference>
<dbReference type="PANTHER" id="PTHR43309">
    <property type="entry name" value="5-OXOPROLINASE SUBUNIT C"/>
    <property type="match status" value="1"/>
</dbReference>
<dbReference type="Pfam" id="PF02626">
    <property type="entry name" value="CT_A_B"/>
    <property type="match status" value="1"/>
</dbReference>
<dbReference type="SMART" id="SM00797">
    <property type="entry name" value="AHS2"/>
    <property type="match status" value="1"/>
</dbReference>
<sequence length="269" mass="28435">MDRLAFRLAQGAIGAEGAAIEVSLGGLALQNLDEDVTLAIAGGGFIAEHRGKGTSWQVLTLRRGETLRLRPGFWGAWTYVAVAGRIQASTWLGAQATHGPSGLGGGRLTTGQILTIETPRTLPETAIPCPVTARPRSILRATPGPQDRFFSRTSLTAIFSESFTLSPAIDRMGLRLTGPHLPPEGALSIPSEPLLRGSVQVNGAGVASILMADHQTTGGYPKIATVIDADLDAAARLRPGDRLRFAPVTPEQALGIERLQRILPKTGRD</sequence>
<dbReference type="GO" id="GO:0005524">
    <property type="term" value="F:ATP binding"/>
    <property type="evidence" value="ECO:0007669"/>
    <property type="project" value="UniProtKB-KW"/>
</dbReference>
<gene>
    <name evidence="5" type="ORF">GV832_10585</name>
</gene>
<dbReference type="Gene3D" id="2.40.100.10">
    <property type="entry name" value="Cyclophilin-like"/>
    <property type="match status" value="1"/>
</dbReference>
<dbReference type="InterPro" id="IPR029000">
    <property type="entry name" value="Cyclophilin-like_dom_sf"/>
</dbReference>
<reference evidence="5" key="1">
    <citation type="submission" date="2020-01" db="EMBL/GenBank/DDBJ databases">
        <authorList>
            <person name="Chen W.-M."/>
        </authorList>
    </citation>
    <scope>NUCLEOTIDE SEQUENCE</scope>
    <source>
        <strain evidence="5">CYK-10</strain>
    </source>
</reference>
<evidence type="ECO:0000256" key="2">
    <source>
        <dbReference type="ARBA" id="ARBA00022801"/>
    </source>
</evidence>
<dbReference type="EMBL" id="JAABNR010000009">
    <property type="protein sequence ID" value="NBZ88024.1"/>
    <property type="molecule type" value="Genomic_DNA"/>
</dbReference>
<evidence type="ECO:0000313" key="5">
    <source>
        <dbReference type="EMBL" id="NBZ88024.1"/>
    </source>
</evidence>
<keyword evidence="2 5" id="KW-0378">Hydrolase</keyword>
<dbReference type="GO" id="GO:0016787">
    <property type="term" value="F:hydrolase activity"/>
    <property type="evidence" value="ECO:0007669"/>
    <property type="project" value="UniProtKB-KW"/>
</dbReference>
<evidence type="ECO:0000313" key="6">
    <source>
        <dbReference type="Proteomes" id="UP001193501"/>
    </source>
</evidence>
<keyword evidence="6" id="KW-1185">Reference proteome</keyword>
<feature type="domain" description="Carboxyltransferase" evidence="4">
    <location>
        <begin position="1"/>
        <end position="263"/>
    </location>
</feature>
<proteinExistence type="predicted"/>
<dbReference type="SUPFAM" id="SSF50891">
    <property type="entry name" value="Cyclophilin-like"/>
    <property type="match status" value="1"/>
</dbReference>
<protein>
    <submittedName>
        <fullName evidence="5">Allophanate hydrolase</fullName>
    </submittedName>
</protein>